<protein>
    <recommendedName>
        <fullName evidence="4">PEP-CTERM sorting domain-containing protein</fullName>
    </recommendedName>
</protein>
<dbReference type="SUPFAM" id="SSF50965">
    <property type="entry name" value="Galactose oxidase, central domain"/>
    <property type="match status" value="1"/>
</dbReference>
<evidence type="ECO:0008006" key="4">
    <source>
        <dbReference type="Google" id="ProtNLM"/>
    </source>
</evidence>
<sequence>MNKIIRIMCLALSLVTSASALSSVIYHTSLSSSHNQLWKYDVATDQWSRLNDYKTGSNFAVDSLGGVYAYNGNRTGIDKYDPLTDTWSQILSAPVLGGTYSSNSYNFFNLEITNSGRFLLSGNNTSGLFYSDGGAWSSVNLGFGTAANGGYDPVNDLFAVSEFTGRNPILIDTNTFSKTVFPAAGQGGDWRRAGTILDNIFYTQTSGSQLEAWDLTNPGAGPSLITPGAGLRWMGTTADYNSGSLYAVDIVNPDFYSFDGSTWTRLANAPTGNHTTIAFANTATAQQPSVEISAPGTLAITLCAFLVICLRRITGTSAKL</sequence>
<dbReference type="Proteomes" id="UP000176037">
    <property type="component" value="Unassembled WGS sequence"/>
</dbReference>
<dbReference type="EMBL" id="MJIC01000014">
    <property type="protein sequence ID" value="OFI33817.1"/>
    <property type="molecule type" value="Genomic_DNA"/>
</dbReference>
<evidence type="ECO:0000256" key="1">
    <source>
        <dbReference type="SAM" id="SignalP"/>
    </source>
</evidence>
<gene>
    <name evidence="2" type="ORF">BFC17_19810</name>
</gene>
<accession>A0A1E8FD03</accession>
<name>A0A1E8FD03_9ALTE</name>
<comment type="caution">
    <text evidence="2">The sequence shown here is derived from an EMBL/GenBank/DDBJ whole genome shotgun (WGS) entry which is preliminary data.</text>
</comment>
<reference evidence="2 3" key="1">
    <citation type="submission" date="2016-09" db="EMBL/GenBank/DDBJ databases">
        <title>Alteromonas lipolytica, a new species isolated from sea water.</title>
        <authorList>
            <person name="Wu Y.-H."/>
            <person name="Cheng H."/>
            <person name="Xu X.-W."/>
        </authorList>
    </citation>
    <scope>NUCLEOTIDE SEQUENCE [LARGE SCALE GENOMIC DNA]</scope>
    <source>
        <strain evidence="2 3">JW12</strain>
    </source>
</reference>
<proteinExistence type="predicted"/>
<evidence type="ECO:0000313" key="3">
    <source>
        <dbReference type="Proteomes" id="UP000176037"/>
    </source>
</evidence>
<keyword evidence="1" id="KW-0732">Signal</keyword>
<keyword evidence="3" id="KW-1185">Reference proteome</keyword>
<organism evidence="2 3">
    <name type="scientific">Alteromonas lipolytica</name>
    <dbReference type="NCBI Taxonomy" id="1856405"/>
    <lineage>
        <taxon>Bacteria</taxon>
        <taxon>Pseudomonadati</taxon>
        <taxon>Pseudomonadota</taxon>
        <taxon>Gammaproteobacteria</taxon>
        <taxon>Alteromonadales</taxon>
        <taxon>Alteromonadaceae</taxon>
        <taxon>Alteromonas/Salinimonas group</taxon>
        <taxon>Alteromonas</taxon>
    </lineage>
</organism>
<dbReference type="Gene3D" id="2.120.10.80">
    <property type="entry name" value="Kelch-type beta propeller"/>
    <property type="match status" value="1"/>
</dbReference>
<dbReference type="InterPro" id="IPR011043">
    <property type="entry name" value="Gal_Oxase/kelch_b-propeller"/>
</dbReference>
<feature type="signal peptide" evidence="1">
    <location>
        <begin position="1"/>
        <end position="20"/>
    </location>
</feature>
<dbReference type="InterPro" id="IPR015915">
    <property type="entry name" value="Kelch-typ_b-propeller"/>
</dbReference>
<dbReference type="OrthoDB" id="246387at2"/>
<dbReference type="AlphaFoldDB" id="A0A1E8FD03"/>
<dbReference type="RefSeq" id="WP_070176744.1">
    <property type="nucleotide sequence ID" value="NZ_BMJR01000003.1"/>
</dbReference>
<feature type="chain" id="PRO_5009214029" description="PEP-CTERM sorting domain-containing protein" evidence="1">
    <location>
        <begin position="21"/>
        <end position="320"/>
    </location>
</feature>
<evidence type="ECO:0000313" key="2">
    <source>
        <dbReference type="EMBL" id="OFI33817.1"/>
    </source>
</evidence>